<dbReference type="AlphaFoldDB" id="A0A7W4YYL3"/>
<dbReference type="CDD" id="cd02205">
    <property type="entry name" value="CBS_pair_SF"/>
    <property type="match status" value="1"/>
</dbReference>
<dbReference type="PROSITE" id="PS51371">
    <property type="entry name" value="CBS"/>
    <property type="match status" value="2"/>
</dbReference>
<dbReference type="Gene3D" id="3.10.580.10">
    <property type="entry name" value="CBS-domain"/>
    <property type="match status" value="1"/>
</dbReference>
<dbReference type="EMBL" id="JACHWR010000001">
    <property type="protein sequence ID" value="MBB3040219.1"/>
    <property type="molecule type" value="Genomic_DNA"/>
</dbReference>
<comment type="caution">
    <text evidence="3">The sequence shown here is derived from an EMBL/GenBank/DDBJ whole genome shotgun (WGS) entry which is preliminary data.</text>
</comment>
<sequence>MSRRVLAVRSDCSIVTAMRSALGAGHQHVVVVDATGRYVGVVSVHSVAQVMFMPTTVRRVAVSAIVERDGPRTRPDQPLADAASEMLDAGVDAIGVVDVEGLLVGLLTWADIVRSVADTARE</sequence>
<accession>A0A7W4YYL3</accession>
<dbReference type="InterPro" id="IPR046342">
    <property type="entry name" value="CBS_dom_sf"/>
</dbReference>
<dbReference type="SUPFAM" id="SSF54631">
    <property type="entry name" value="CBS-domain pair"/>
    <property type="match status" value="1"/>
</dbReference>
<reference evidence="3 4" key="1">
    <citation type="submission" date="2020-08" db="EMBL/GenBank/DDBJ databases">
        <title>Sequencing the genomes of 1000 actinobacteria strains.</title>
        <authorList>
            <person name="Klenk H.-P."/>
        </authorList>
    </citation>
    <scope>NUCLEOTIDE SEQUENCE [LARGE SCALE GENOMIC DNA]</scope>
    <source>
        <strain evidence="3 4">DSM 105498</strain>
    </source>
</reference>
<feature type="domain" description="CBS" evidence="2">
    <location>
        <begin position="1"/>
        <end position="57"/>
    </location>
</feature>
<gene>
    <name evidence="3" type="ORF">FHU40_000020</name>
</gene>
<evidence type="ECO:0000259" key="2">
    <source>
        <dbReference type="PROSITE" id="PS51371"/>
    </source>
</evidence>
<dbReference type="Proteomes" id="UP000589626">
    <property type="component" value="Unassembled WGS sequence"/>
</dbReference>
<evidence type="ECO:0000313" key="4">
    <source>
        <dbReference type="Proteomes" id="UP000589626"/>
    </source>
</evidence>
<keyword evidence="4" id="KW-1185">Reference proteome</keyword>
<evidence type="ECO:0000313" key="3">
    <source>
        <dbReference type="EMBL" id="MBB3040219.1"/>
    </source>
</evidence>
<keyword evidence="1" id="KW-0129">CBS domain</keyword>
<dbReference type="Pfam" id="PF00571">
    <property type="entry name" value="CBS"/>
    <property type="match status" value="2"/>
</dbReference>
<name>A0A7W4YYL3_9ACTN</name>
<proteinExistence type="predicted"/>
<protein>
    <submittedName>
        <fullName evidence="3">CBS domain-containing protein</fullName>
    </submittedName>
</protein>
<dbReference type="InterPro" id="IPR000644">
    <property type="entry name" value="CBS_dom"/>
</dbReference>
<evidence type="ECO:0000256" key="1">
    <source>
        <dbReference type="PROSITE-ProRule" id="PRU00703"/>
    </source>
</evidence>
<organism evidence="3 4">
    <name type="scientific">Nocardioides soli</name>
    <dbReference type="NCBI Taxonomy" id="1036020"/>
    <lineage>
        <taxon>Bacteria</taxon>
        <taxon>Bacillati</taxon>
        <taxon>Actinomycetota</taxon>
        <taxon>Actinomycetes</taxon>
        <taxon>Propionibacteriales</taxon>
        <taxon>Nocardioidaceae</taxon>
        <taxon>Nocardioides</taxon>
    </lineage>
</organism>
<feature type="domain" description="CBS" evidence="2">
    <location>
        <begin position="66"/>
        <end position="122"/>
    </location>
</feature>
<dbReference type="SMART" id="SM00116">
    <property type="entry name" value="CBS"/>
    <property type="match status" value="2"/>
</dbReference>
<dbReference type="RefSeq" id="WP_183590274.1">
    <property type="nucleotide sequence ID" value="NZ_JACHWR010000001.1"/>
</dbReference>